<comment type="similarity">
    <text evidence="1">Belongs to the UPF0065 (bug) family.</text>
</comment>
<feature type="signal peptide" evidence="2">
    <location>
        <begin position="1"/>
        <end position="37"/>
    </location>
</feature>
<keyword evidence="4" id="KW-1185">Reference proteome</keyword>
<protein>
    <submittedName>
        <fullName evidence="3">Tripartite tricarboxylate transporter substrate binding protein</fullName>
    </submittedName>
</protein>
<evidence type="ECO:0000313" key="3">
    <source>
        <dbReference type="EMBL" id="GAA4326582.1"/>
    </source>
</evidence>
<dbReference type="InterPro" id="IPR042100">
    <property type="entry name" value="Bug_dom1"/>
</dbReference>
<evidence type="ECO:0000256" key="2">
    <source>
        <dbReference type="SAM" id="SignalP"/>
    </source>
</evidence>
<dbReference type="Proteomes" id="UP001501671">
    <property type="component" value="Unassembled WGS sequence"/>
</dbReference>
<dbReference type="Pfam" id="PF03401">
    <property type="entry name" value="TctC"/>
    <property type="match status" value="1"/>
</dbReference>
<dbReference type="Gene3D" id="3.40.190.10">
    <property type="entry name" value="Periplasmic binding protein-like II"/>
    <property type="match status" value="1"/>
</dbReference>
<evidence type="ECO:0000313" key="4">
    <source>
        <dbReference type="Proteomes" id="UP001501671"/>
    </source>
</evidence>
<dbReference type="PANTHER" id="PTHR42928">
    <property type="entry name" value="TRICARBOXYLATE-BINDING PROTEIN"/>
    <property type="match status" value="1"/>
</dbReference>
<accession>A0ABP8GLT6</accession>
<comment type="caution">
    <text evidence="3">The sequence shown here is derived from an EMBL/GenBank/DDBJ whole genome shotgun (WGS) entry which is preliminary data.</text>
</comment>
<sequence>MHAPIAQPSRPGRRPALPARRMLALALGAAACAGAHAGDDYPSHAITIVSPFAAGGTGDIVARLTAKALYAELKQSVIVENRAGAGGVVGASFVAKSRPDGYTLIMHTTSSAVLNGLLHKNLPYDAKNDFIPVGLIGTQPEILLTSGATPAADIKSFIALAKKNGPLNFGSSGVGGIMHLSSVHFATAAGIDAVHIPYRGESEAINSLISGQTQFQSGSLVSTMPLIKQGALRVLCIMSTKRSDMIPDTPTCPEAGLPSLLSTNWHALFAPKGTPADVVAKLSDAVARVTRNAGFSDQITKLGFSVQTMSSDQLATYRDEEIERWKAVVQAARLEAQ</sequence>
<gene>
    <name evidence="3" type="ORF">GCM10023144_10220</name>
</gene>
<organism evidence="3 4">
    <name type="scientific">Pigmentiphaga soli</name>
    <dbReference type="NCBI Taxonomy" id="1007095"/>
    <lineage>
        <taxon>Bacteria</taxon>
        <taxon>Pseudomonadati</taxon>
        <taxon>Pseudomonadota</taxon>
        <taxon>Betaproteobacteria</taxon>
        <taxon>Burkholderiales</taxon>
        <taxon>Alcaligenaceae</taxon>
        <taxon>Pigmentiphaga</taxon>
    </lineage>
</organism>
<dbReference type="SUPFAM" id="SSF53850">
    <property type="entry name" value="Periplasmic binding protein-like II"/>
    <property type="match status" value="1"/>
</dbReference>
<dbReference type="Gene3D" id="3.40.190.150">
    <property type="entry name" value="Bordetella uptake gene, domain 1"/>
    <property type="match status" value="1"/>
</dbReference>
<proteinExistence type="inferred from homology"/>
<reference evidence="4" key="1">
    <citation type="journal article" date="2019" name="Int. J. Syst. Evol. Microbiol.">
        <title>The Global Catalogue of Microorganisms (GCM) 10K type strain sequencing project: providing services to taxonomists for standard genome sequencing and annotation.</title>
        <authorList>
            <consortium name="The Broad Institute Genomics Platform"/>
            <consortium name="The Broad Institute Genome Sequencing Center for Infectious Disease"/>
            <person name="Wu L."/>
            <person name="Ma J."/>
        </authorList>
    </citation>
    <scope>NUCLEOTIDE SEQUENCE [LARGE SCALE GENOMIC DNA]</scope>
    <source>
        <strain evidence="4">JCM 17666</strain>
    </source>
</reference>
<name>A0ABP8GLT6_9BURK</name>
<evidence type="ECO:0000256" key="1">
    <source>
        <dbReference type="ARBA" id="ARBA00006987"/>
    </source>
</evidence>
<dbReference type="PANTHER" id="PTHR42928:SF5">
    <property type="entry name" value="BLR1237 PROTEIN"/>
    <property type="match status" value="1"/>
</dbReference>
<dbReference type="InterPro" id="IPR005064">
    <property type="entry name" value="BUG"/>
</dbReference>
<dbReference type="PIRSF" id="PIRSF017082">
    <property type="entry name" value="YflP"/>
    <property type="match status" value="1"/>
</dbReference>
<keyword evidence="2" id="KW-0732">Signal</keyword>
<dbReference type="CDD" id="cd07012">
    <property type="entry name" value="PBP2_Bug_TTT"/>
    <property type="match status" value="1"/>
</dbReference>
<feature type="chain" id="PRO_5045982144" evidence="2">
    <location>
        <begin position="38"/>
        <end position="337"/>
    </location>
</feature>
<dbReference type="EMBL" id="BAABFO010000004">
    <property type="protein sequence ID" value="GAA4326582.1"/>
    <property type="molecule type" value="Genomic_DNA"/>
</dbReference>